<comment type="subcellular location">
    <subcellularLocation>
        <location evidence="7">Cytoplasm</location>
    </subcellularLocation>
</comment>
<reference evidence="9" key="1">
    <citation type="journal article" date="2019" name="G3 (Bethesda)">
        <title>Genome Assemblies of Two Rare Opportunistic Yeast Pathogens: Diutina rugosa (syn. Candida rugosa) and Trichomonascus ciferrii (syn. Candida ciferrii).</title>
        <authorList>
            <person name="Mixao V."/>
            <person name="Saus E."/>
            <person name="Hansen A.P."/>
            <person name="Lass-Florl C."/>
            <person name="Gabaldon T."/>
        </authorList>
    </citation>
    <scope>NUCLEOTIDE SEQUENCE</scope>
    <source>
        <strain evidence="9">CBS 4856</strain>
    </source>
</reference>
<dbReference type="NCBIfam" id="TIGR00272">
    <property type="entry name" value="DPH2"/>
    <property type="match status" value="1"/>
</dbReference>
<keyword evidence="5 7" id="KW-0408">Iron</keyword>
<dbReference type="InterPro" id="IPR042263">
    <property type="entry name" value="DPH1/DPH2_1"/>
</dbReference>
<dbReference type="OrthoDB" id="449241at2759"/>
<evidence type="ECO:0000256" key="7">
    <source>
        <dbReference type="RuleBase" id="RU364133"/>
    </source>
</evidence>
<feature type="region of interest" description="Disordered" evidence="8">
    <location>
        <begin position="1"/>
        <end position="25"/>
    </location>
</feature>
<evidence type="ECO:0000256" key="4">
    <source>
        <dbReference type="ARBA" id="ARBA00022723"/>
    </source>
</evidence>
<keyword evidence="7" id="KW-0963">Cytoplasm</keyword>
<dbReference type="GO" id="GO:0046872">
    <property type="term" value="F:metal ion binding"/>
    <property type="evidence" value="ECO:0007669"/>
    <property type="project" value="UniProtKB-KW"/>
</dbReference>
<dbReference type="InterPro" id="IPR042265">
    <property type="entry name" value="DPH1/DPH2_3"/>
</dbReference>
<dbReference type="EMBL" id="SWFS01000363">
    <property type="protein sequence ID" value="KAA8908493.1"/>
    <property type="molecule type" value="Genomic_DNA"/>
</dbReference>
<evidence type="ECO:0000256" key="8">
    <source>
        <dbReference type="SAM" id="MobiDB-lite"/>
    </source>
</evidence>
<sequence length="522" mass="58170">MTEPAPVLSGTSEFDKVEQVERTAKPSDEQVRSCYNVNELAKHLHRQGLKRIGLQFPDDLIPDSAQVAQLLQSDLNELEADAQVYILADTSYSPCCVDEVAAKHVNSDTVVHFGDACLNPVRSFPVTYVFSSGAYDLDMVKAVELFKSEFPDTSDHILLMSDPQYSAHLHQLYQQLASTYSNLTPTAMKLPEDTDATIIPTHAKPEEYSQAELPSRCHPPLTTDLSDYKVFYLTSPSPSASLILHLTTLVSSVSLLQVDHKGELTMSAPKTALQRRYRFMNMARTASTIGILINTLSLRNVNTVIKTVQNWITQAGKKYYTFVVGKPNVPKLANFDVIDIWVVLGCPLGGIIVDCSEFYRPIITPYELNLALQREIMWTGQWLIDFESVLSMNADEGNENDENSNSEHTHTDDDDDEPVFDPVTGKFAQNSKPLRQLEHIKVEQETEKDDPTVNALTTRMSSQIAIRGTVSTAAQHLHSKLTWSGLGSDFESQEYYDPDGAVLEKGREGIARGYAVDSDDRT</sequence>
<dbReference type="AlphaFoldDB" id="A0A642UZI3"/>
<organism evidence="9 10">
    <name type="scientific">Trichomonascus ciferrii</name>
    <dbReference type="NCBI Taxonomy" id="44093"/>
    <lineage>
        <taxon>Eukaryota</taxon>
        <taxon>Fungi</taxon>
        <taxon>Dikarya</taxon>
        <taxon>Ascomycota</taxon>
        <taxon>Saccharomycotina</taxon>
        <taxon>Dipodascomycetes</taxon>
        <taxon>Dipodascales</taxon>
        <taxon>Trichomonascaceae</taxon>
        <taxon>Trichomonascus</taxon>
        <taxon>Trichomonascus ciferrii complex</taxon>
    </lineage>
</organism>
<dbReference type="Proteomes" id="UP000761534">
    <property type="component" value="Unassembled WGS sequence"/>
</dbReference>
<name>A0A642UZI3_9ASCO</name>
<evidence type="ECO:0000256" key="5">
    <source>
        <dbReference type="ARBA" id="ARBA00023004"/>
    </source>
</evidence>
<dbReference type="PANTHER" id="PTHR10762">
    <property type="entry name" value="DIPHTHAMIDE BIOSYNTHESIS PROTEIN"/>
    <property type="match status" value="1"/>
</dbReference>
<proteinExistence type="inferred from homology"/>
<comment type="similarity">
    <text evidence="3 7">Belongs to the DPH1/DPH2 family. DPH2 subfamily.</text>
</comment>
<dbReference type="PANTHER" id="PTHR10762:SF2">
    <property type="entry name" value="2-(3-AMINO-3-CARBOXYPROPYL)HISTIDINE SYNTHASE SUBUNIT 2"/>
    <property type="match status" value="1"/>
</dbReference>
<dbReference type="Gene3D" id="3.40.50.11860">
    <property type="entry name" value="Diphthamide synthesis DPH1/DPH2 domain 3"/>
    <property type="match status" value="1"/>
</dbReference>
<gene>
    <name evidence="9" type="ORF">TRICI_004768</name>
</gene>
<dbReference type="GO" id="GO:0017183">
    <property type="term" value="P:protein histidyl modification to diphthamide"/>
    <property type="evidence" value="ECO:0007669"/>
    <property type="project" value="UniProtKB-UniPathway"/>
</dbReference>
<dbReference type="Pfam" id="PF01866">
    <property type="entry name" value="Diphthamide_syn"/>
    <property type="match status" value="1"/>
</dbReference>
<evidence type="ECO:0000313" key="10">
    <source>
        <dbReference type="Proteomes" id="UP000761534"/>
    </source>
</evidence>
<protein>
    <recommendedName>
        <fullName evidence="7">2-(3-amino-3-carboxypropyl)histidine synthase subunit 2</fullName>
    </recommendedName>
</protein>
<evidence type="ECO:0000256" key="1">
    <source>
        <dbReference type="ARBA" id="ARBA00001966"/>
    </source>
</evidence>
<dbReference type="NCBIfam" id="TIGR00322">
    <property type="entry name" value="diphth2_R"/>
    <property type="match status" value="1"/>
</dbReference>
<comment type="pathway">
    <text evidence="2 7">Protein modification; peptidyl-diphthamide biosynthesis.</text>
</comment>
<dbReference type="SFLD" id="SFLDG01121">
    <property type="entry name" value="Diphthamide_biosynthesis"/>
    <property type="match status" value="1"/>
</dbReference>
<feature type="region of interest" description="Disordered" evidence="8">
    <location>
        <begin position="394"/>
        <end position="426"/>
    </location>
</feature>
<evidence type="ECO:0000256" key="6">
    <source>
        <dbReference type="ARBA" id="ARBA00023014"/>
    </source>
</evidence>
<keyword evidence="10" id="KW-1185">Reference proteome</keyword>
<dbReference type="GO" id="GO:0051536">
    <property type="term" value="F:iron-sulfur cluster binding"/>
    <property type="evidence" value="ECO:0007669"/>
    <property type="project" value="UniProtKB-KW"/>
</dbReference>
<dbReference type="UniPathway" id="UPA00559"/>
<evidence type="ECO:0000313" key="9">
    <source>
        <dbReference type="EMBL" id="KAA8908493.1"/>
    </source>
</evidence>
<dbReference type="VEuPathDB" id="FungiDB:TRICI_004768"/>
<dbReference type="Gene3D" id="3.40.50.11840">
    <property type="entry name" value="Diphthamide synthesis DPH1/DPH2 domain 1"/>
    <property type="match status" value="1"/>
</dbReference>
<feature type="compositionally biased region" description="Basic and acidic residues" evidence="8">
    <location>
        <begin position="13"/>
        <end position="25"/>
    </location>
</feature>
<keyword evidence="4 7" id="KW-0479">Metal-binding</keyword>
<accession>A0A642UZI3</accession>
<dbReference type="SFLD" id="SFLDF00408">
    <property type="entry name" value="Diphthamide_biosynthesis_famil"/>
    <property type="match status" value="1"/>
</dbReference>
<dbReference type="FunFam" id="3.40.50.11860:FF:000001">
    <property type="entry name" value="2-(3-amino-3-carboxypropyl)histidine synthase subunit 2"/>
    <property type="match status" value="1"/>
</dbReference>
<dbReference type="InterPro" id="IPR010014">
    <property type="entry name" value="DHP2"/>
</dbReference>
<comment type="caution">
    <text evidence="9">The sequence shown here is derived from an EMBL/GenBank/DDBJ whole genome shotgun (WGS) entry which is preliminary data.</text>
</comment>
<keyword evidence="6 7" id="KW-0411">Iron-sulfur</keyword>
<comment type="function">
    <text evidence="7">Required for the first step of diphthamide biosynthesis, a post-translational modification of histidine which occurs in elongation factor 2. DPH1 and DPH2 transfer a 3-amino-3-carboxypropyl (ACP) group from S-adenosyl-L-methionine (SAM) to a histidine residue, the reaction is assisted by a reduction system comprising DPH3 and a NADH-dependent reductase. Facilitates the reduction of the catalytic iron-sulfur cluster found in the DPH1 subunit.</text>
</comment>
<dbReference type="SFLD" id="SFLDS00032">
    <property type="entry name" value="Radical_SAM_3-amino-3-carboxyp"/>
    <property type="match status" value="1"/>
</dbReference>
<evidence type="ECO:0000256" key="3">
    <source>
        <dbReference type="ARBA" id="ARBA00006179"/>
    </source>
</evidence>
<dbReference type="InterPro" id="IPR016435">
    <property type="entry name" value="DPH1/DPH2"/>
</dbReference>
<dbReference type="GO" id="GO:0090560">
    <property type="term" value="F:2-(3-amino-3-carboxypropyl)histidine synthase activity"/>
    <property type="evidence" value="ECO:0007669"/>
    <property type="project" value="InterPro"/>
</dbReference>
<evidence type="ECO:0000256" key="2">
    <source>
        <dbReference type="ARBA" id="ARBA00005156"/>
    </source>
</evidence>
<dbReference type="GO" id="GO:0005737">
    <property type="term" value="C:cytoplasm"/>
    <property type="evidence" value="ECO:0007669"/>
    <property type="project" value="UniProtKB-SubCell"/>
</dbReference>
<comment type="cofactor">
    <cofactor evidence="1">
        <name>[4Fe-4S] cluster</name>
        <dbReference type="ChEBI" id="CHEBI:49883"/>
    </cofactor>
</comment>